<feature type="binding site" evidence="4">
    <location>
        <position position="132"/>
    </location>
    <ligand>
        <name>substrate</name>
    </ligand>
</feature>
<name>A0A4R8M5R6_9BACT</name>
<proteinExistence type="predicted"/>
<dbReference type="PANTHER" id="PTHR32308">
    <property type="entry name" value="LYASE BETA SUBUNIT, PUTATIVE (AFU_ORTHOLOGUE AFUA_4G13030)-RELATED"/>
    <property type="match status" value="1"/>
</dbReference>
<keyword evidence="8" id="KW-1185">Reference proteome</keyword>
<dbReference type="GO" id="GO:0016829">
    <property type="term" value="F:lyase activity"/>
    <property type="evidence" value="ECO:0007669"/>
    <property type="project" value="UniProtKB-KW"/>
</dbReference>
<sequence length="297" mass="31706">MKAKRLRRTSLYVPGTNPGMLANATVYGADSVILDLEDGVPVSEKDAARILVRNALRAVPYRGAEVTVRVNSLSTPFGRDDFAEIIPLAPEAIRLPKCECADDVREADALMTDLELKNGIEPGTVGIIAITESARGGRNLSEIAAASPRVIALNYGAEDYTADIGAVRTKEGRELDDIRAKVIVAARIAGVQALDSVFGDVNDMDGLYAEALRVRLLGFDGKSVIHPRQISLVHRAFTPSEQETGFARRVMAAFREASSRGAGVIALDGRMIDAPVVARAEKILALAEAAGCIPGER</sequence>
<protein>
    <submittedName>
        <fullName evidence="7">Citrate lyase subunit beta/citryl-CoA lyase</fullName>
    </submittedName>
</protein>
<dbReference type="Gene3D" id="3.20.20.60">
    <property type="entry name" value="Phosphoenolpyruvate-binding domains"/>
    <property type="match status" value="1"/>
</dbReference>
<dbReference type="InterPro" id="IPR005000">
    <property type="entry name" value="Aldolase/citrate-lyase_domain"/>
</dbReference>
<feature type="binding site" evidence="5">
    <location>
        <position position="159"/>
    </location>
    <ligand>
        <name>Mg(2+)</name>
        <dbReference type="ChEBI" id="CHEBI:18420"/>
    </ligand>
</feature>
<comment type="caution">
    <text evidence="7">The sequence shown here is derived from an EMBL/GenBank/DDBJ whole genome shotgun (WGS) entry which is preliminary data.</text>
</comment>
<dbReference type="Pfam" id="PF03328">
    <property type="entry name" value="HpcH_HpaI"/>
    <property type="match status" value="1"/>
</dbReference>
<dbReference type="SUPFAM" id="SSF51621">
    <property type="entry name" value="Phosphoenolpyruvate/pyruvate domain"/>
    <property type="match status" value="1"/>
</dbReference>
<accession>A0A4R8M5R6</accession>
<evidence type="ECO:0000256" key="2">
    <source>
        <dbReference type="ARBA" id="ARBA00022723"/>
    </source>
</evidence>
<feature type="binding site" evidence="4">
    <location>
        <position position="69"/>
    </location>
    <ligand>
        <name>substrate</name>
    </ligand>
</feature>
<dbReference type="PANTHER" id="PTHR32308:SF0">
    <property type="entry name" value="HPCH_HPAI ALDOLASE_CITRATE LYASE DOMAIN-CONTAINING PROTEIN"/>
    <property type="match status" value="1"/>
</dbReference>
<keyword evidence="2 5" id="KW-0479">Metal-binding</keyword>
<dbReference type="EMBL" id="SORI01000015">
    <property type="protein sequence ID" value="TDY58038.1"/>
    <property type="molecule type" value="Genomic_DNA"/>
</dbReference>
<reference evidence="7 8" key="1">
    <citation type="submission" date="2019-03" db="EMBL/GenBank/DDBJ databases">
        <title>Genomic Encyclopedia of Type Strains, Phase IV (KMG-IV): sequencing the most valuable type-strain genomes for metagenomic binning, comparative biology and taxonomic classification.</title>
        <authorList>
            <person name="Goeker M."/>
        </authorList>
    </citation>
    <scope>NUCLEOTIDE SEQUENCE [LARGE SCALE GENOMIC DNA]</scope>
    <source>
        <strain evidence="7 8">DSM 25964</strain>
    </source>
</reference>
<organism evidence="7 8">
    <name type="scientific">Aminivibrio pyruvatiphilus</name>
    <dbReference type="NCBI Taxonomy" id="1005740"/>
    <lineage>
        <taxon>Bacteria</taxon>
        <taxon>Thermotogati</taxon>
        <taxon>Synergistota</taxon>
        <taxon>Synergistia</taxon>
        <taxon>Synergistales</taxon>
        <taxon>Aminobacteriaceae</taxon>
        <taxon>Aminivibrio</taxon>
    </lineage>
</organism>
<dbReference type="GO" id="GO:0000287">
    <property type="term" value="F:magnesium ion binding"/>
    <property type="evidence" value="ECO:0007669"/>
    <property type="project" value="TreeGrafter"/>
</dbReference>
<dbReference type="InterPro" id="IPR011206">
    <property type="entry name" value="Citrate_lyase_beta/mcl1/mcl2"/>
</dbReference>
<keyword evidence="3 5" id="KW-0460">Magnesium</keyword>
<gene>
    <name evidence="7" type="ORF">C8D99_11556</name>
</gene>
<dbReference type="OrthoDB" id="9786940at2"/>
<evidence type="ECO:0000256" key="5">
    <source>
        <dbReference type="PIRSR" id="PIRSR015582-2"/>
    </source>
</evidence>
<dbReference type="InterPro" id="IPR015813">
    <property type="entry name" value="Pyrv/PenolPyrv_kinase-like_dom"/>
</dbReference>
<feature type="binding site" evidence="5">
    <location>
        <position position="132"/>
    </location>
    <ligand>
        <name>Mg(2+)</name>
        <dbReference type="ChEBI" id="CHEBI:18420"/>
    </ligand>
</feature>
<evidence type="ECO:0000256" key="1">
    <source>
        <dbReference type="ARBA" id="ARBA00001946"/>
    </source>
</evidence>
<dbReference type="GO" id="GO:0006107">
    <property type="term" value="P:oxaloacetate metabolic process"/>
    <property type="evidence" value="ECO:0007669"/>
    <property type="project" value="TreeGrafter"/>
</dbReference>
<feature type="domain" description="HpcH/HpaI aldolase/citrate lyase" evidence="6">
    <location>
        <begin position="8"/>
        <end position="227"/>
    </location>
</feature>
<dbReference type="RefSeq" id="WP_133958200.1">
    <property type="nucleotide sequence ID" value="NZ_SORI01000015.1"/>
</dbReference>
<evidence type="ECO:0000256" key="3">
    <source>
        <dbReference type="ARBA" id="ARBA00022842"/>
    </source>
</evidence>
<evidence type="ECO:0000259" key="6">
    <source>
        <dbReference type="Pfam" id="PF03328"/>
    </source>
</evidence>
<evidence type="ECO:0000256" key="4">
    <source>
        <dbReference type="PIRSR" id="PIRSR015582-1"/>
    </source>
</evidence>
<dbReference type="AlphaFoldDB" id="A0A4R8M5R6"/>
<keyword evidence="7" id="KW-0456">Lyase</keyword>
<dbReference type="InterPro" id="IPR040442">
    <property type="entry name" value="Pyrv_kinase-like_dom_sf"/>
</dbReference>
<evidence type="ECO:0000313" key="8">
    <source>
        <dbReference type="Proteomes" id="UP000295066"/>
    </source>
</evidence>
<comment type="cofactor">
    <cofactor evidence="1">
        <name>Mg(2+)</name>
        <dbReference type="ChEBI" id="CHEBI:18420"/>
    </cofactor>
</comment>
<dbReference type="PIRSF" id="PIRSF015582">
    <property type="entry name" value="Cit_lyase_B"/>
    <property type="match status" value="1"/>
</dbReference>
<evidence type="ECO:0000313" key="7">
    <source>
        <dbReference type="EMBL" id="TDY58038.1"/>
    </source>
</evidence>
<dbReference type="Proteomes" id="UP000295066">
    <property type="component" value="Unassembled WGS sequence"/>
</dbReference>